<sequence length="862" mass="94043">MDACIARGGISHVLSQARASLKNPSRPFTPQTSSRPLFHGDDYRPGSRPSSSYTVAELKQFDHQQTHQKLTPSVPKPTKLPPRPSGLKTRSPATPQPTEKTQSNGTAASGSLKLVHAPILSDDDESDDELSTADFGSADAQATAETQFDPEASLSLPSNDELVQSYDGVERCINELIDRAESPDCSAEVGRLRALVDGFVSLNSFLQTGSKQQEAEDDAAAQLRARLFDKLSRVLLERWSINAGCVLELAPSLLALYGATGAGSDDHGKASAQINKLGKTLFVLSKDSGNDSCFCNVRYVEAILHAIADTSDQASGRQDDKHSKDNDTAIVISAEQQKIPMKTLIYAAGTLKNISNAEDKMARLLATNRAIAILSETMLWRSEDAAKNKEIAQFVIQTTGILRNLSVSKSNHKQFLEAHIPQRLCGMIPAFIEHQELMVNISRILSKLTLHELPRAQINQRSTNVQYLVGLIDHQQNSWLSLVDQQRPDMRFQDLLFVRVFFVLGNLCAGNDQNRHLIASNLSGISIMLEVLQFYAARYSDARDAETVDDEKEMRRRAAEGEQAMEVLIKLVRVIANLAMNADVGAQLNGDNGITPLLEILEVAQRVGDEELMLNAVSCITNVSYYSTAPTADSKSTKAPSVQSCDFCFIDNNRVAITQLLSRILLDRNEEAVVEAARAFGNLSRFKDVLAYMGDLKVLDCLVVLLDHSNREVVYTVCGVLMNAALDHGTRQALLSVRPTVENDAVDVRSLLVGIVECAAADDLEMTLIASKALYNLLLSKDAAPNSGGDGVNFTSDAMKLRRTIEEVLGAISITERGGSKGASEPNEDGDEEASDSWSSQHELRLVLPQLLRSVNSVVNAQ</sequence>
<feature type="region of interest" description="Disordered" evidence="1">
    <location>
        <begin position="816"/>
        <end position="841"/>
    </location>
</feature>
<accession>A0A8T1VU83</accession>
<dbReference type="Proteomes" id="UP000694044">
    <property type="component" value="Unassembled WGS sequence"/>
</dbReference>
<comment type="caution">
    <text evidence="2">The sequence shown here is derived from an EMBL/GenBank/DDBJ whole genome shotgun (WGS) entry which is preliminary data.</text>
</comment>
<evidence type="ECO:0000313" key="3">
    <source>
        <dbReference type="Proteomes" id="UP000694044"/>
    </source>
</evidence>
<dbReference type="OrthoDB" id="247006at2759"/>
<dbReference type="AlphaFoldDB" id="A0A8T1VU83"/>
<keyword evidence="3" id="KW-1185">Reference proteome</keyword>
<gene>
    <name evidence="2" type="primary">ARMC2</name>
    <name evidence="2" type="ORF">PHYPSEUDO_003603</name>
</gene>
<evidence type="ECO:0000256" key="1">
    <source>
        <dbReference type="SAM" id="MobiDB-lite"/>
    </source>
</evidence>
<reference evidence="2" key="1">
    <citation type="submission" date="2021-02" db="EMBL/GenBank/DDBJ databases">
        <authorList>
            <person name="Palmer J.M."/>
        </authorList>
    </citation>
    <scope>NUCLEOTIDE SEQUENCE</scope>
    <source>
        <strain evidence="2">SCRP734</strain>
    </source>
</reference>
<dbReference type="PANTHER" id="PTHR21356:SF1">
    <property type="entry name" value="ARMADILLO REPEAT-CONTAINING PROTEIN 2"/>
    <property type="match status" value="1"/>
</dbReference>
<dbReference type="GO" id="GO:0044782">
    <property type="term" value="P:cilium organization"/>
    <property type="evidence" value="ECO:0007669"/>
    <property type="project" value="TreeGrafter"/>
</dbReference>
<dbReference type="InterPro" id="IPR038905">
    <property type="entry name" value="ARMC2"/>
</dbReference>
<feature type="compositionally biased region" description="Pro residues" evidence="1">
    <location>
        <begin position="74"/>
        <end position="84"/>
    </location>
</feature>
<dbReference type="EMBL" id="JAGDFM010000175">
    <property type="protein sequence ID" value="KAG7383510.1"/>
    <property type="molecule type" value="Genomic_DNA"/>
</dbReference>
<organism evidence="2 3">
    <name type="scientific">Phytophthora pseudosyringae</name>
    <dbReference type="NCBI Taxonomy" id="221518"/>
    <lineage>
        <taxon>Eukaryota</taxon>
        <taxon>Sar</taxon>
        <taxon>Stramenopiles</taxon>
        <taxon>Oomycota</taxon>
        <taxon>Peronosporomycetes</taxon>
        <taxon>Peronosporales</taxon>
        <taxon>Peronosporaceae</taxon>
        <taxon>Phytophthora</taxon>
    </lineage>
</organism>
<evidence type="ECO:0000313" key="2">
    <source>
        <dbReference type="EMBL" id="KAG7383510.1"/>
    </source>
</evidence>
<name>A0A8T1VU83_9STRA</name>
<feature type="region of interest" description="Disordered" evidence="1">
    <location>
        <begin position="18"/>
        <end position="112"/>
    </location>
</feature>
<feature type="compositionally biased region" description="Acidic residues" evidence="1">
    <location>
        <begin position="826"/>
        <end position="835"/>
    </location>
</feature>
<dbReference type="PANTHER" id="PTHR21356">
    <property type="entry name" value="ARMADILLO REPEAT CONTAINING 2"/>
    <property type="match status" value="1"/>
</dbReference>
<proteinExistence type="predicted"/>
<feature type="compositionally biased region" description="Polar residues" evidence="1">
    <location>
        <begin position="18"/>
        <end position="35"/>
    </location>
</feature>
<protein>
    <submittedName>
        <fullName evidence="2">Armadillo repeat-containing protein 2</fullName>
    </submittedName>
</protein>
<feature type="compositionally biased region" description="Polar residues" evidence="1">
    <location>
        <begin position="91"/>
        <end position="109"/>
    </location>
</feature>